<evidence type="ECO:0000256" key="4">
    <source>
        <dbReference type="ARBA" id="ARBA00011738"/>
    </source>
</evidence>
<comment type="caution">
    <text evidence="10">The sequence shown here is derived from an EMBL/GenBank/DDBJ whole genome shotgun (WGS) entry which is preliminary data.</text>
</comment>
<dbReference type="PANTHER" id="PTHR46683:SF1">
    <property type="entry name" value="OROTATE PHOSPHORIBOSYLTRANSFERASE 1-RELATED"/>
    <property type="match status" value="1"/>
</dbReference>
<dbReference type="PANTHER" id="PTHR46683">
    <property type="entry name" value="OROTATE PHOSPHORIBOSYLTRANSFERASE 1-RELATED"/>
    <property type="match status" value="1"/>
</dbReference>
<comment type="function">
    <text evidence="1">Catalyzes the transfer of a ribosyl phosphate group from 5-phosphoribose 1-diphosphate to orotate, leading to the formation of orotidine monophosphate (OMP).</text>
</comment>
<dbReference type="Proteomes" id="UP001212997">
    <property type="component" value="Unassembled WGS sequence"/>
</dbReference>
<proteinExistence type="inferred from homology"/>
<sequence length="231" mass="24921">MANLQKYQTELIEHGMAVGALKFGSFTLKSGRQSPYFFNAGMLASGPVLDTLASAYASTISESLKTAEQGSPGLPHFDVLFGPAYKGIPFAACTALLLHRDHKIDVGYAYDRKEAKDHGEGGVMVGSDVKGKKVLVLDDVATAGTAIRGAIDNVRKAGGEVVGAILMLDRQEIGKEGGSMIREVEGLVGGSGRVPTILKMKDLMLWLEQHEKTEELKEMQAYWDQYGVKDL</sequence>
<evidence type="ECO:0000256" key="2">
    <source>
        <dbReference type="ARBA" id="ARBA00004889"/>
    </source>
</evidence>
<dbReference type="SUPFAM" id="SSF53271">
    <property type="entry name" value="PRTase-like"/>
    <property type="match status" value="1"/>
</dbReference>
<comment type="subunit">
    <text evidence="4">Homodimer.</text>
</comment>
<keyword evidence="6" id="KW-0328">Glycosyltransferase</keyword>
<gene>
    <name evidence="10" type="ORF">NLI96_g7874</name>
</gene>
<evidence type="ECO:0000259" key="9">
    <source>
        <dbReference type="Pfam" id="PF00156"/>
    </source>
</evidence>
<dbReference type="InterPro" id="IPR029057">
    <property type="entry name" value="PRTase-like"/>
</dbReference>
<dbReference type="NCBIfam" id="TIGR00336">
    <property type="entry name" value="pyrE"/>
    <property type="match status" value="1"/>
</dbReference>
<dbReference type="GO" id="GO:0004588">
    <property type="term" value="F:orotate phosphoribosyltransferase activity"/>
    <property type="evidence" value="ECO:0007669"/>
    <property type="project" value="UniProtKB-EC"/>
</dbReference>
<keyword evidence="11" id="KW-1185">Reference proteome</keyword>
<name>A0AAD5UZY9_9APHY</name>
<reference evidence="10" key="1">
    <citation type="submission" date="2022-07" db="EMBL/GenBank/DDBJ databases">
        <title>Genome Sequence of Physisporinus lineatus.</title>
        <authorList>
            <person name="Buettner E."/>
        </authorList>
    </citation>
    <scope>NUCLEOTIDE SEQUENCE</scope>
    <source>
        <strain evidence="10">VT162</strain>
    </source>
</reference>
<accession>A0AAD5UZY9</accession>
<dbReference type="Gene3D" id="3.40.50.2020">
    <property type="match status" value="1"/>
</dbReference>
<evidence type="ECO:0000256" key="6">
    <source>
        <dbReference type="ARBA" id="ARBA00022676"/>
    </source>
</evidence>
<evidence type="ECO:0000313" key="10">
    <source>
        <dbReference type="EMBL" id="KAJ3481123.1"/>
    </source>
</evidence>
<dbReference type="InterPro" id="IPR004467">
    <property type="entry name" value="Or_phspho_trans_dom"/>
</dbReference>
<dbReference type="EC" id="2.4.2.10" evidence="5"/>
<dbReference type="AlphaFoldDB" id="A0AAD5UZY9"/>
<keyword evidence="7" id="KW-0808">Transferase</keyword>
<evidence type="ECO:0000256" key="5">
    <source>
        <dbReference type="ARBA" id="ARBA00011971"/>
    </source>
</evidence>
<dbReference type="GO" id="GO:0046132">
    <property type="term" value="P:pyrimidine ribonucleoside biosynthetic process"/>
    <property type="evidence" value="ECO:0007669"/>
    <property type="project" value="TreeGrafter"/>
</dbReference>
<dbReference type="HAMAP" id="MF_01208">
    <property type="entry name" value="PyrE"/>
    <property type="match status" value="1"/>
</dbReference>
<evidence type="ECO:0000256" key="8">
    <source>
        <dbReference type="ARBA" id="ARBA00022975"/>
    </source>
</evidence>
<dbReference type="Pfam" id="PF00156">
    <property type="entry name" value="Pribosyltran"/>
    <property type="match status" value="1"/>
</dbReference>
<feature type="domain" description="Phosphoribosyltransferase" evidence="9">
    <location>
        <begin position="77"/>
        <end position="172"/>
    </location>
</feature>
<dbReference type="InterPro" id="IPR000836">
    <property type="entry name" value="PRTase_dom"/>
</dbReference>
<evidence type="ECO:0000256" key="3">
    <source>
        <dbReference type="ARBA" id="ARBA00006340"/>
    </source>
</evidence>
<comment type="similarity">
    <text evidence="3">Belongs to the purine/pyrimidine phosphoribosyltransferase family. PyrE subfamily.</text>
</comment>
<evidence type="ECO:0000256" key="1">
    <source>
        <dbReference type="ARBA" id="ARBA00003769"/>
    </source>
</evidence>
<organism evidence="10 11">
    <name type="scientific">Meripilus lineatus</name>
    <dbReference type="NCBI Taxonomy" id="2056292"/>
    <lineage>
        <taxon>Eukaryota</taxon>
        <taxon>Fungi</taxon>
        <taxon>Dikarya</taxon>
        <taxon>Basidiomycota</taxon>
        <taxon>Agaricomycotina</taxon>
        <taxon>Agaricomycetes</taxon>
        <taxon>Polyporales</taxon>
        <taxon>Meripilaceae</taxon>
        <taxon>Meripilus</taxon>
    </lineage>
</organism>
<protein>
    <recommendedName>
        <fullName evidence="5">orotate phosphoribosyltransferase</fullName>
        <ecNumber evidence="5">2.4.2.10</ecNumber>
    </recommendedName>
</protein>
<dbReference type="EMBL" id="JANAWD010000338">
    <property type="protein sequence ID" value="KAJ3481123.1"/>
    <property type="molecule type" value="Genomic_DNA"/>
</dbReference>
<comment type="pathway">
    <text evidence="2">Pyrimidine metabolism; UMP biosynthesis via de novo pathway; UMP from orotate: step 1/2.</text>
</comment>
<dbReference type="InterPro" id="IPR023031">
    <property type="entry name" value="OPRT"/>
</dbReference>
<dbReference type="GO" id="GO:0006221">
    <property type="term" value="P:pyrimidine nucleotide biosynthetic process"/>
    <property type="evidence" value="ECO:0007669"/>
    <property type="project" value="UniProtKB-KW"/>
</dbReference>
<evidence type="ECO:0000256" key="7">
    <source>
        <dbReference type="ARBA" id="ARBA00022679"/>
    </source>
</evidence>
<dbReference type="GO" id="GO:0006207">
    <property type="term" value="P:'de novo' pyrimidine nucleobase biosynthetic process"/>
    <property type="evidence" value="ECO:0007669"/>
    <property type="project" value="TreeGrafter"/>
</dbReference>
<dbReference type="GO" id="GO:0005737">
    <property type="term" value="C:cytoplasm"/>
    <property type="evidence" value="ECO:0007669"/>
    <property type="project" value="TreeGrafter"/>
</dbReference>
<keyword evidence="8" id="KW-0665">Pyrimidine biosynthesis</keyword>
<dbReference type="CDD" id="cd06223">
    <property type="entry name" value="PRTases_typeI"/>
    <property type="match status" value="1"/>
</dbReference>
<evidence type="ECO:0000313" key="11">
    <source>
        <dbReference type="Proteomes" id="UP001212997"/>
    </source>
</evidence>